<dbReference type="Pfam" id="PF20684">
    <property type="entry name" value="Fung_rhodopsin"/>
    <property type="match status" value="1"/>
</dbReference>
<evidence type="ECO:0000313" key="9">
    <source>
        <dbReference type="EMBL" id="KAJ5449784.1"/>
    </source>
</evidence>
<evidence type="ECO:0000256" key="2">
    <source>
        <dbReference type="ARBA" id="ARBA00022692"/>
    </source>
</evidence>
<evidence type="ECO:0000259" key="8">
    <source>
        <dbReference type="Pfam" id="PF20684"/>
    </source>
</evidence>
<feature type="transmembrane region" description="Helical" evidence="7">
    <location>
        <begin position="236"/>
        <end position="259"/>
    </location>
</feature>
<dbReference type="PANTHER" id="PTHR33048:SF47">
    <property type="entry name" value="INTEGRAL MEMBRANE PROTEIN-RELATED"/>
    <property type="match status" value="1"/>
</dbReference>
<feature type="transmembrane region" description="Helical" evidence="7">
    <location>
        <begin position="154"/>
        <end position="176"/>
    </location>
</feature>
<reference evidence="9" key="1">
    <citation type="submission" date="2022-12" db="EMBL/GenBank/DDBJ databases">
        <authorList>
            <person name="Petersen C."/>
        </authorList>
    </citation>
    <scope>NUCLEOTIDE SEQUENCE</scope>
    <source>
        <strain evidence="9">IBT 16125</strain>
    </source>
</reference>
<evidence type="ECO:0000256" key="6">
    <source>
        <dbReference type="SAM" id="MobiDB-lite"/>
    </source>
</evidence>
<keyword evidence="2 7" id="KW-0812">Transmembrane</keyword>
<dbReference type="PANTHER" id="PTHR33048">
    <property type="entry name" value="PTH11-LIKE INTEGRAL MEMBRANE PROTEIN (AFU_ORTHOLOGUE AFUA_5G11245)"/>
    <property type="match status" value="1"/>
</dbReference>
<feature type="transmembrane region" description="Helical" evidence="7">
    <location>
        <begin position="84"/>
        <end position="101"/>
    </location>
</feature>
<dbReference type="AlphaFoldDB" id="A0AAD6G1V3"/>
<feature type="transmembrane region" description="Helical" evidence="7">
    <location>
        <begin position="121"/>
        <end position="142"/>
    </location>
</feature>
<feature type="transmembrane region" description="Helical" evidence="7">
    <location>
        <begin position="203"/>
        <end position="224"/>
    </location>
</feature>
<evidence type="ECO:0000256" key="1">
    <source>
        <dbReference type="ARBA" id="ARBA00004141"/>
    </source>
</evidence>
<name>A0AAD6G1V3_9EURO</name>
<dbReference type="GO" id="GO:0016020">
    <property type="term" value="C:membrane"/>
    <property type="evidence" value="ECO:0007669"/>
    <property type="project" value="UniProtKB-SubCell"/>
</dbReference>
<dbReference type="EMBL" id="JAPVEA010000006">
    <property type="protein sequence ID" value="KAJ5449784.1"/>
    <property type="molecule type" value="Genomic_DNA"/>
</dbReference>
<feature type="transmembrane region" description="Helical" evidence="7">
    <location>
        <begin position="20"/>
        <end position="39"/>
    </location>
</feature>
<evidence type="ECO:0000256" key="7">
    <source>
        <dbReference type="SAM" id="Phobius"/>
    </source>
</evidence>
<reference evidence="9" key="2">
    <citation type="journal article" date="2023" name="IMA Fungus">
        <title>Comparative genomic study of the Penicillium genus elucidates a diverse pangenome and 15 lateral gene transfer events.</title>
        <authorList>
            <person name="Petersen C."/>
            <person name="Sorensen T."/>
            <person name="Nielsen M.R."/>
            <person name="Sondergaard T.E."/>
            <person name="Sorensen J.L."/>
            <person name="Fitzpatrick D.A."/>
            <person name="Frisvad J.C."/>
            <person name="Nielsen K.L."/>
        </authorList>
    </citation>
    <scope>NUCLEOTIDE SEQUENCE</scope>
    <source>
        <strain evidence="9">IBT 16125</strain>
    </source>
</reference>
<keyword evidence="10" id="KW-1185">Reference proteome</keyword>
<feature type="region of interest" description="Disordered" evidence="6">
    <location>
        <begin position="341"/>
        <end position="363"/>
    </location>
</feature>
<dbReference type="GeneID" id="81599858"/>
<evidence type="ECO:0000313" key="10">
    <source>
        <dbReference type="Proteomes" id="UP001213681"/>
    </source>
</evidence>
<protein>
    <recommendedName>
        <fullName evidence="8">Rhodopsin domain-containing protein</fullName>
    </recommendedName>
</protein>
<organism evidence="9 10">
    <name type="scientific">Penicillium daleae</name>
    <dbReference type="NCBI Taxonomy" id="63821"/>
    <lineage>
        <taxon>Eukaryota</taxon>
        <taxon>Fungi</taxon>
        <taxon>Dikarya</taxon>
        <taxon>Ascomycota</taxon>
        <taxon>Pezizomycotina</taxon>
        <taxon>Eurotiomycetes</taxon>
        <taxon>Eurotiomycetidae</taxon>
        <taxon>Eurotiales</taxon>
        <taxon>Aspergillaceae</taxon>
        <taxon>Penicillium</taxon>
    </lineage>
</organism>
<sequence>MGEERSVNYSTPSDGGSALIIVSVVLSVVQIVFVAARFYTRYMQRMKCGLDDYVMLFALVRRFPCDLISAQGGANKFTSQAGSLAKAILYIVLVELAGLGYHLDELSQPKQKVALIRKSFFVLELLDVPLCITPAKISLLLFYIRIFCIRKFQILVYLVGSLVLAIGITVFFQTIFQCSPISYGWDRSIGHGTCINQTVFYRYISPLNVLTGILILAMPLPLVWKLQAPKAQKVALTAVFLLGGLGTVANILRMVLFMINTSTHHSDITWFSIRLAILSVVEGAVIIIASCLVTIWPLVIRLTPQRLLSALPGSTPPSREHHQYWYMPTRLQTKSEAALADSRAISTPREPESKSPWYSSHSSFEDLEDQRWWSYEEGDEIRPCGATFVSLRTKVETHQ</sequence>
<evidence type="ECO:0000256" key="4">
    <source>
        <dbReference type="ARBA" id="ARBA00023136"/>
    </source>
</evidence>
<accession>A0AAD6G1V3</accession>
<evidence type="ECO:0000256" key="5">
    <source>
        <dbReference type="ARBA" id="ARBA00038359"/>
    </source>
</evidence>
<dbReference type="RefSeq" id="XP_056765319.1">
    <property type="nucleotide sequence ID" value="XM_056909615.1"/>
</dbReference>
<comment type="similarity">
    <text evidence="5">Belongs to the SAT4 family.</text>
</comment>
<feature type="domain" description="Rhodopsin" evidence="8">
    <location>
        <begin position="36"/>
        <end position="300"/>
    </location>
</feature>
<feature type="transmembrane region" description="Helical" evidence="7">
    <location>
        <begin position="271"/>
        <end position="299"/>
    </location>
</feature>
<gene>
    <name evidence="9" type="ORF">N7458_006233</name>
</gene>
<comment type="subcellular location">
    <subcellularLocation>
        <location evidence="1">Membrane</location>
        <topology evidence="1">Multi-pass membrane protein</topology>
    </subcellularLocation>
</comment>
<comment type="caution">
    <text evidence="9">The sequence shown here is derived from an EMBL/GenBank/DDBJ whole genome shotgun (WGS) entry which is preliminary data.</text>
</comment>
<dbReference type="Proteomes" id="UP001213681">
    <property type="component" value="Unassembled WGS sequence"/>
</dbReference>
<dbReference type="InterPro" id="IPR049326">
    <property type="entry name" value="Rhodopsin_dom_fungi"/>
</dbReference>
<keyword evidence="4 7" id="KW-0472">Membrane</keyword>
<proteinExistence type="inferred from homology"/>
<dbReference type="InterPro" id="IPR052337">
    <property type="entry name" value="SAT4-like"/>
</dbReference>
<evidence type="ECO:0000256" key="3">
    <source>
        <dbReference type="ARBA" id="ARBA00022989"/>
    </source>
</evidence>
<keyword evidence="3 7" id="KW-1133">Transmembrane helix</keyword>